<dbReference type="AlphaFoldDB" id="A0A934PT80"/>
<dbReference type="PANTHER" id="PTHR30572">
    <property type="entry name" value="MEMBRANE COMPONENT OF TRANSPORTER-RELATED"/>
    <property type="match status" value="1"/>
</dbReference>
<evidence type="ECO:0000313" key="9">
    <source>
        <dbReference type="EMBL" id="MBK0379171.1"/>
    </source>
</evidence>
<dbReference type="Proteomes" id="UP000613193">
    <property type="component" value="Unassembled WGS sequence"/>
</dbReference>
<keyword evidence="3 6" id="KW-0812">Transmembrane</keyword>
<gene>
    <name evidence="9" type="ORF">I5M19_07635</name>
</gene>
<protein>
    <submittedName>
        <fullName evidence="9">ABC transporter permease</fullName>
    </submittedName>
</protein>
<evidence type="ECO:0000259" key="8">
    <source>
        <dbReference type="Pfam" id="PF12704"/>
    </source>
</evidence>
<accession>A0A934PT80</accession>
<feature type="transmembrane region" description="Helical" evidence="6">
    <location>
        <begin position="687"/>
        <end position="711"/>
    </location>
</feature>
<evidence type="ECO:0000256" key="6">
    <source>
        <dbReference type="SAM" id="Phobius"/>
    </source>
</evidence>
<evidence type="ECO:0000256" key="3">
    <source>
        <dbReference type="ARBA" id="ARBA00022692"/>
    </source>
</evidence>
<evidence type="ECO:0000259" key="7">
    <source>
        <dbReference type="Pfam" id="PF02687"/>
    </source>
</evidence>
<dbReference type="Pfam" id="PF02687">
    <property type="entry name" value="FtsX"/>
    <property type="match status" value="2"/>
</dbReference>
<sequence>MFKNYLKTAFRSISKNKSFTLINILGLALGLTTCLFIVFYVVDELSYDRYNINANRIFRVNEDLKLGDNSVQYAVAMPPLAKTLKAEYPYVEDAVRIKNAGATHVKKNNVNIIENRLAFADASLFNVFTLPMISGDPKTALNEPNSVVVTESTAKKYFNTINVLGKVIVFNDHENFKVTGVIKDIPNQSHFNFDFFLSMESFPDSRSNEWLRSDYNTYVLLRNKADSKKLEASFPNLLEKFSGDQMKSELKMSIKEFEKSGSYFRLNLMPLTDIHLKSTLTGELGANSSVQYVYIFSAIALFILLIACVNFMNLSTARSSNRAREVGVRKVLGSPRKYLIAQFLCESILLTFFATLIALLAAIILLPLFNQVSGKEIAITAQSLIWLTPLALAIILIIGSLAGSYPAFFLSAFQPIDVLKGKLATGFKGGMLRNFLVVFQFAISIFLIIGTLVIYNQLNYIQTKNLGYDRNQVLVVKNAFELKDEASVFKQSLTQLPGVVNATMTGFLPTSGWRNTRIYFKDANLSQKESMFPQSWEVDADYIPTLNMKIVAGRNFSKDISSDTSGIILNQAAAKFFGFKDPINKTIYQSKGGDSKGERNVNDYHIIGIVQDFNFNSLHEKIEPMVMTYGHNSGAVSIRVGTSKIPALLAQIKAKWKAVSPNVEMDYSFMDQDFDASYRSEQMIGTIFIIFTALAIIIACLGLFGLAAFAAEQRTKEIGIRKILGANIGAIIGMLSKDFIKLVLIAIVISSPLAWYLMHLWLQDFAYRINISWWVFAVAGLAATTVAVLTISFQSVKAALANPVKSLRSE</sequence>
<evidence type="ECO:0000256" key="1">
    <source>
        <dbReference type="ARBA" id="ARBA00004651"/>
    </source>
</evidence>
<name>A0A934PT80_9SPHI</name>
<dbReference type="GO" id="GO:0022857">
    <property type="term" value="F:transmembrane transporter activity"/>
    <property type="evidence" value="ECO:0007669"/>
    <property type="project" value="TreeGrafter"/>
</dbReference>
<keyword evidence="10" id="KW-1185">Reference proteome</keyword>
<proteinExistence type="predicted"/>
<reference evidence="9" key="1">
    <citation type="submission" date="2020-12" db="EMBL/GenBank/DDBJ databases">
        <title>Bacterial novel species Mucilaginibacter sp. SD-g isolated from soil.</title>
        <authorList>
            <person name="Jung H.-Y."/>
        </authorList>
    </citation>
    <scope>NUCLEOTIDE SEQUENCE</scope>
    <source>
        <strain evidence="9">SD-g</strain>
    </source>
</reference>
<feature type="transmembrane region" description="Helical" evidence="6">
    <location>
        <begin position="339"/>
        <end position="366"/>
    </location>
</feature>
<evidence type="ECO:0000256" key="4">
    <source>
        <dbReference type="ARBA" id="ARBA00022989"/>
    </source>
</evidence>
<feature type="transmembrane region" description="Helical" evidence="6">
    <location>
        <begin position="739"/>
        <end position="759"/>
    </location>
</feature>
<comment type="caution">
    <text evidence="9">The sequence shown here is derived from an EMBL/GenBank/DDBJ whole genome shotgun (WGS) entry which is preliminary data.</text>
</comment>
<feature type="transmembrane region" description="Helical" evidence="6">
    <location>
        <begin position="771"/>
        <end position="793"/>
    </location>
</feature>
<feature type="domain" description="ABC3 transporter permease C-terminal" evidence="7">
    <location>
        <begin position="689"/>
        <end position="799"/>
    </location>
</feature>
<evidence type="ECO:0000313" key="10">
    <source>
        <dbReference type="Proteomes" id="UP000613193"/>
    </source>
</evidence>
<feature type="domain" description="MacB-like periplasmic core" evidence="8">
    <location>
        <begin position="20"/>
        <end position="234"/>
    </location>
</feature>
<dbReference type="Pfam" id="PF12704">
    <property type="entry name" value="MacB_PCD"/>
    <property type="match status" value="2"/>
</dbReference>
<evidence type="ECO:0000256" key="2">
    <source>
        <dbReference type="ARBA" id="ARBA00022475"/>
    </source>
</evidence>
<dbReference type="PANTHER" id="PTHR30572:SF18">
    <property type="entry name" value="ABC-TYPE MACROLIDE FAMILY EXPORT SYSTEM PERMEASE COMPONENT 2"/>
    <property type="match status" value="1"/>
</dbReference>
<comment type="subcellular location">
    <subcellularLocation>
        <location evidence="1">Cell membrane</location>
        <topology evidence="1">Multi-pass membrane protein</topology>
    </subcellularLocation>
</comment>
<dbReference type="InterPro" id="IPR050250">
    <property type="entry name" value="Macrolide_Exporter_MacB"/>
</dbReference>
<organism evidence="9 10">
    <name type="scientific">Mucilaginibacter segetis</name>
    <dbReference type="NCBI Taxonomy" id="2793071"/>
    <lineage>
        <taxon>Bacteria</taxon>
        <taxon>Pseudomonadati</taxon>
        <taxon>Bacteroidota</taxon>
        <taxon>Sphingobacteriia</taxon>
        <taxon>Sphingobacteriales</taxon>
        <taxon>Sphingobacteriaceae</taxon>
        <taxon>Mucilaginibacter</taxon>
    </lineage>
</organism>
<feature type="domain" description="ABC3 transporter permease C-terminal" evidence="7">
    <location>
        <begin position="298"/>
        <end position="411"/>
    </location>
</feature>
<feature type="transmembrane region" description="Helical" evidence="6">
    <location>
        <begin position="21"/>
        <end position="42"/>
    </location>
</feature>
<keyword evidence="2" id="KW-1003">Cell membrane</keyword>
<dbReference type="EMBL" id="JAEHFW010000001">
    <property type="protein sequence ID" value="MBK0379171.1"/>
    <property type="molecule type" value="Genomic_DNA"/>
</dbReference>
<dbReference type="InterPro" id="IPR003838">
    <property type="entry name" value="ABC3_permease_C"/>
</dbReference>
<evidence type="ECO:0000256" key="5">
    <source>
        <dbReference type="ARBA" id="ARBA00023136"/>
    </source>
</evidence>
<feature type="transmembrane region" description="Helical" evidence="6">
    <location>
        <begin position="386"/>
        <end position="413"/>
    </location>
</feature>
<feature type="transmembrane region" description="Helical" evidence="6">
    <location>
        <begin position="434"/>
        <end position="455"/>
    </location>
</feature>
<feature type="domain" description="MacB-like periplasmic core" evidence="8">
    <location>
        <begin position="441"/>
        <end position="614"/>
    </location>
</feature>
<dbReference type="GO" id="GO:0005886">
    <property type="term" value="C:plasma membrane"/>
    <property type="evidence" value="ECO:0007669"/>
    <property type="project" value="UniProtKB-SubCell"/>
</dbReference>
<keyword evidence="4 6" id="KW-1133">Transmembrane helix</keyword>
<keyword evidence="5 6" id="KW-0472">Membrane</keyword>
<dbReference type="RefSeq" id="WP_200065608.1">
    <property type="nucleotide sequence ID" value="NZ_JAEHFW010000001.1"/>
</dbReference>
<feature type="transmembrane region" description="Helical" evidence="6">
    <location>
        <begin position="292"/>
        <end position="314"/>
    </location>
</feature>
<dbReference type="InterPro" id="IPR025857">
    <property type="entry name" value="MacB_PCD"/>
</dbReference>